<dbReference type="PROSITE" id="PS50056">
    <property type="entry name" value="TYR_PHOSPHATASE_2"/>
    <property type="match status" value="1"/>
</dbReference>
<dbReference type="EC" id="3.1.3.48" evidence="2"/>
<dbReference type="InterPro" id="IPR029021">
    <property type="entry name" value="Prot-tyrosine_phosphatase-like"/>
</dbReference>
<feature type="domain" description="Tyrosine-protein phosphatase" evidence="6">
    <location>
        <begin position="1"/>
        <end position="101"/>
    </location>
</feature>
<organism evidence="8 9">
    <name type="scientific">Monoraphidium neglectum</name>
    <dbReference type="NCBI Taxonomy" id="145388"/>
    <lineage>
        <taxon>Eukaryota</taxon>
        <taxon>Viridiplantae</taxon>
        <taxon>Chlorophyta</taxon>
        <taxon>core chlorophytes</taxon>
        <taxon>Chlorophyceae</taxon>
        <taxon>CS clade</taxon>
        <taxon>Sphaeropleales</taxon>
        <taxon>Selenastraceae</taxon>
        <taxon>Monoraphidium</taxon>
    </lineage>
</organism>
<dbReference type="SMART" id="SM00195">
    <property type="entry name" value="DSPc"/>
    <property type="match status" value="1"/>
</dbReference>
<protein>
    <recommendedName>
        <fullName evidence="2">protein-tyrosine-phosphatase</fullName>
        <ecNumber evidence="2">3.1.3.48</ecNumber>
    </recommendedName>
</protein>
<evidence type="ECO:0000256" key="4">
    <source>
        <dbReference type="ARBA" id="ARBA00022912"/>
    </source>
</evidence>
<dbReference type="STRING" id="145388.A0A0D2MIW4"/>
<dbReference type="GO" id="GO:0008330">
    <property type="term" value="F:protein tyrosine/threonine phosphatase activity"/>
    <property type="evidence" value="ECO:0007669"/>
    <property type="project" value="TreeGrafter"/>
</dbReference>
<dbReference type="InterPro" id="IPR000340">
    <property type="entry name" value="Dual-sp_phosphatase_cat-dom"/>
</dbReference>
<evidence type="ECO:0000256" key="1">
    <source>
        <dbReference type="ARBA" id="ARBA00008601"/>
    </source>
</evidence>
<dbReference type="AlphaFoldDB" id="A0A0D2MIW4"/>
<dbReference type="CDD" id="cd14498">
    <property type="entry name" value="DSP"/>
    <property type="match status" value="1"/>
</dbReference>
<reference evidence="8 9" key="1">
    <citation type="journal article" date="2013" name="BMC Genomics">
        <title>Reconstruction of the lipid metabolism for the microalga Monoraphidium neglectum from its genome sequence reveals characteristics suitable for biofuel production.</title>
        <authorList>
            <person name="Bogen C."/>
            <person name="Al-Dilaimi A."/>
            <person name="Albersmeier A."/>
            <person name="Wichmann J."/>
            <person name="Grundmann M."/>
            <person name="Rupp O."/>
            <person name="Lauersen K.J."/>
            <person name="Blifernez-Klassen O."/>
            <person name="Kalinowski J."/>
            <person name="Goesmann A."/>
            <person name="Mussgnug J.H."/>
            <person name="Kruse O."/>
        </authorList>
    </citation>
    <scope>NUCLEOTIDE SEQUENCE [LARGE SCALE GENOMIC DNA]</scope>
    <source>
        <strain evidence="8 9">SAG 48.87</strain>
    </source>
</reference>
<feature type="compositionally biased region" description="Acidic residues" evidence="5">
    <location>
        <begin position="143"/>
        <end position="155"/>
    </location>
</feature>
<evidence type="ECO:0000259" key="7">
    <source>
        <dbReference type="PROSITE" id="PS50056"/>
    </source>
</evidence>
<dbReference type="GO" id="GO:0033550">
    <property type="term" value="F:MAP kinase tyrosine phosphatase activity"/>
    <property type="evidence" value="ECO:0007669"/>
    <property type="project" value="TreeGrafter"/>
</dbReference>
<dbReference type="PROSITE" id="PS50054">
    <property type="entry name" value="TYR_PHOSPHATASE_DUAL"/>
    <property type="match status" value="1"/>
</dbReference>
<dbReference type="InterPro" id="IPR000387">
    <property type="entry name" value="Tyr_Pase_dom"/>
</dbReference>
<dbReference type="Pfam" id="PF00782">
    <property type="entry name" value="DSPc"/>
    <property type="match status" value="1"/>
</dbReference>
<keyword evidence="9" id="KW-1185">Reference proteome</keyword>
<sequence length="213" mass="22608">MFSNFSYLNLSIYDKEWADLVGYLPEACAFIDSAIASGGRVLVHCQAGVSRSPSVVVAYLMTRRQMSLADALELTRKRRWGVLPNPGFLCQLLEYESLQHDVTAWPGWGAGRWLTHPLAPRATEMYDGLLGWPAGRGPSAQGDGEEEARLDEEMGSGEGAALAPELRQELAQRPSAGGRGWGPFAAAAAAAAAVAGESSGGEAGTSSSFEGKF</sequence>
<feature type="region of interest" description="Disordered" evidence="5">
    <location>
        <begin position="194"/>
        <end position="213"/>
    </location>
</feature>
<dbReference type="GO" id="GO:0043409">
    <property type="term" value="P:negative regulation of MAPK cascade"/>
    <property type="evidence" value="ECO:0007669"/>
    <property type="project" value="TreeGrafter"/>
</dbReference>
<dbReference type="PANTHER" id="PTHR10159:SF519">
    <property type="entry name" value="DUAL SPECIFICITY PROTEIN PHOSPHATASE MPK3"/>
    <property type="match status" value="1"/>
</dbReference>
<feature type="domain" description="Tyrosine specific protein phosphatases" evidence="7">
    <location>
        <begin position="15"/>
        <end position="83"/>
    </location>
</feature>
<evidence type="ECO:0000256" key="2">
    <source>
        <dbReference type="ARBA" id="ARBA00013064"/>
    </source>
</evidence>
<dbReference type="GeneID" id="25740270"/>
<name>A0A0D2MIW4_9CHLO</name>
<dbReference type="InterPro" id="IPR016130">
    <property type="entry name" value="Tyr_Pase_AS"/>
</dbReference>
<evidence type="ECO:0000313" key="9">
    <source>
        <dbReference type="Proteomes" id="UP000054498"/>
    </source>
</evidence>
<evidence type="ECO:0000256" key="5">
    <source>
        <dbReference type="SAM" id="MobiDB-lite"/>
    </source>
</evidence>
<evidence type="ECO:0000313" key="8">
    <source>
        <dbReference type="EMBL" id="KIZ00572.1"/>
    </source>
</evidence>
<dbReference type="SUPFAM" id="SSF52799">
    <property type="entry name" value="(Phosphotyrosine protein) phosphatases II"/>
    <property type="match status" value="1"/>
</dbReference>
<evidence type="ECO:0000256" key="3">
    <source>
        <dbReference type="ARBA" id="ARBA00022801"/>
    </source>
</evidence>
<evidence type="ECO:0000259" key="6">
    <source>
        <dbReference type="PROSITE" id="PS50054"/>
    </source>
</evidence>
<dbReference type="KEGG" id="mng:MNEG_7394"/>
<dbReference type="Proteomes" id="UP000054498">
    <property type="component" value="Unassembled WGS sequence"/>
</dbReference>
<dbReference type="RefSeq" id="XP_013899591.1">
    <property type="nucleotide sequence ID" value="XM_014044137.1"/>
</dbReference>
<comment type="similarity">
    <text evidence="1">Belongs to the protein-tyrosine phosphatase family. Non-receptor class dual specificity subfamily.</text>
</comment>
<feature type="region of interest" description="Disordered" evidence="5">
    <location>
        <begin position="133"/>
        <end position="182"/>
    </location>
</feature>
<dbReference type="Gene3D" id="3.90.190.10">
    <property type="entry name" value="Protein tyrosine phosphatase superfamily"/>
    <property type="match status" value="1"/>
</dbReference>
<feature type="compositionally biased region" description="Low complexity" evidence="5">
    <location>
        <begin position="204"/>
        <end position="213"/>
    </location>
</feature>
<accession>A0A0D2MIW4</accession>
<dbReference type="PROSITE" id="PS00383">
    <property type="entry name" value="TYR_PHOSPHATASE_1"/>
    <property type="match status" value="1"/>
</dbReference>
<proteinExistence type="inferred from homology"/>
<dbReference type="GO" id="GO:0017017">
    <property type="term" value="F:MAP kinase tyrosine/serine/threonine phosphatase activity"/>
    <property type="evidence" value="ECO:0007669"/>
    <property type="project" value="TreeGrafter"/>
</dbReference>
<dbReference type="InterPro" id="IPR020422">
    <property type="entry name" value="TYR_PHOSPHATASE_DUAL_dom"/>
</dbReference>
<dbReference type="GO" id="GO:0005737">
    <property type="term" value="C:cytoplasm"/>
    <property type="evidence" value="ECO:0007669"/>
    <property type="project" value="TreeGrafter"/>
</dbReference>
<dbReference type="PANTHER" id="PTHR10159">
    <property type="entry name" value="DUAL SPECIFICITY PROTEIN PHOSPHATASE"/>
    <property type="match status" value="1"/>
</dbReference>
<dbReference type="EMBL" id="KK101521">
    <property type="protein sequence ID" value="KIZ00572.1"/>
    <property type="molecule type" value="Genomic_DNA"/>
</dbReference>
<gene>
    <name evidence="8" type="ORF">MNEG_7394</name>
</gene>
<keyword evidence="4" id="KW-0904">Protein phosphatase</keyword>
<dbReference type="OrthoDB" id="10252009at2759"/>
<keyword evidence="3" id="KW-0378">Hydrolase</keyword>